<feature type="domain" description="Protein kinase" evidence="3">
    <location>
        <begin position="1"/>
        <end position="125"/>
    </location>
</feature>
<dbReference type="InterPro" id="IPR011009">
    <property type="entry name" value="Kinase-like_dom_sf"/>
</dbReference>
<dbReference type="PROSITE" id="PS50011">
    <property type="entry name" value="PROTEIN_KINASE_DOM"/>
    <property type="match status" value="1"/>
</dbReference>
<dbReference type="InterPro" id="IPR000719">
    <property type="entry name" value="Prot_kinase_dom"/>
</dbReference>
<gene>
    <name evidence="4" type="ORF">LAZ67_2004030</name>
</gene>
<evidence type="ECO:0000259" key="3">
    <source>
        <dbReference type="PROSITE" id="PS50011"/>
    </source>
</evidence>
<sequence>MYFVNMCCCFHAAVDVWSVGVIFLSLLSSKYPFFRASDDMSALAEIVSLLGTKKLQQAATQLGKRLTISENKPTLDLRVLCQRLRRPSNGWSDIPDSAYDLLGKLLDPNPFLRTTAKEALGHPYFA</sequence>
<evidence type="ECO:0000313" key="5">
    <source>
        <dbReference type="Proteomes" id="UP001235939"/>
    </source>
</evidence>
<dbReference type="SUPFAM" id="SSF56112">
    <property type="entry name" value="Protein kinase-like (PK-like)"/>
    <property type="match status" value="1"/>
</dbReference>
<keyword evidence="2" id="KW-0067">ATP-binding</keyword>
<keyword evidence="5" id="KW-1185">Reference proteome</keyword>
<dbReference type="Proteomes" id="UP001235939">
    <property type="component" value="Chromosome 02"/>
</dbReference>
<evidence type="ECO:0000256" key="2">
    <source>
        <dbReference type="ARBA" id="ARBA00022840"/>
    </source>
</evidence>
<dbReference type="Pfam" id="PF00069">
    <property type="entry name" value="Pkinase"/>
    <property type="match status" value="1"/>
</dbReference>
<evidence type="ECO:0000256" key="1">
    <source>
        <dbReference type="ARBA" id="ARBA00022741"/>
    </source>
</evidence>
<dbReference type="PANTHER" id="PTHR24055">
    <property type="entry name" value="MITOGEN-ACTIVATED PROTEIN KINASE"/>
    <property type="match status" value="1"/>
</dbReference>
<accession>A0ABY6K3Q0</accession>
<dbReference type="Gene3D" id="1.10.510.10">
    <property type="entry name" value="Transferase(Phosphotransferase) domain 1"/>
    <property type="match status" value="1"/>
</dbReference>
<reference evidence="4 5" key="1">
    <citation type="submission" date="2022-01" db="EMBL/GenBank/DDBJ databases">
        <title>A chromosomal length assembly of Cordylochernes scorpioides.</title>
        <authorList>
            <person name="Zeh D."/>
            <person name="Zeh J."/>
        </authorList>
    </citation>
    <scope>NUCLEOTIDE SEQUENCE [LARGE SCALE GENOMIC DNA]</scope>
    <source>
        <strain evidence="4">IN4F17</strain>
        <tissue evidence="4">Whole Body</tissue>
    </source>
</reference>
<keyword evidence="1" id="KW-0547">Nucleotide-binding</keyword>
<dbReference type="InterPro" id="IPR050117">
    <property type="entry name" value="MAPK"/>
</dbReference>
<organism evidence="4 5">
    <name type="scientific">Cordylochernes scorpioides</name>
    <dbReference type="NCBI Taxonomy" id="51811"/>
    <lineage>
        <taxon>Eukaryota</taxon>
        <taxon>Metazoa</taxon>
        <taxon>Ecdysozoa</taxon>
        <taxon>Arthropoda</taxon>
        <taxon>Chelicerata</taxon>
        <taxon>Arachnida</taxon>
        <taxon>Pseudoscorpiones</taxon>
        <taxon>Cheliferoidea</taxon>
        <taxon>Chernetidae</taxon>
        <taxon>Cordylochernes</taxon>
    </lineage>
</organism>
<protein>
    <submittedName>
        <fullName evidence="4">CDC7</fullName>
    </submittedName>
</protein>
<evidence type="ECO:0000313" key="4">
    <source>
        <dbReference type="EMBL" id="UYV63424.1"/>
    </source>
</evidence>
<dbReference type="EMBL" id="CP092864">
    <property type="protein sequence ID" value="UYV63424.1"/>
    <property type="molecule type" value="Genomic_DNA"/>
</dbReference>
<proteinExistence type="predicted"/>
<name>A0ABY6K3Q0_9ARAC</name>